<keyword evidence="5" id="KW-0325">Glycoprotein</keyword>
<proteinExistence type="inferred from homology"/>
<evidence type="ECO:0008006" key="9">
    <source>
        <dbReference type="Google" id="ProtNLM"/>
    </source>
</evidence>
<evidence type="ECO:0000256" key="5">
    <source>
        <dbReference type="ARBA" id="ARBA00023180"/>
    </source>
</evidence>
<dbReference type="GO" id="GO:0006508">
    <property type="term" value="P:proteolysis"/>
    <property type="evidence" value="ECO:0007669"/>
    <property type="project" value="UniProtKB-KW"/>
</dbReference>
<gene>
    <name evidence="7" type="ORF">LNINA_LOCUS13714</name>
</gene>
<dbReference type="SUPFAM" id="SSF53474">
    <property type="entry name" value="alpha/beta-Hydrolases"/>
    <property type="match status" value="1"/>
</dbReference>
<keyword evidence="8" id="KW-1185">Reference proteome</keyword>
<dbReference type="InterPro" id="IPR042269">
    <property type="entry name" value="Ser_carbopepase_S28_SKS"/>
</dbReference>
<organism evidence="7 8">
    <name type="scientific">Leptosia nina</name>
    <dbReference type="NCBI Taxonomy" id="320188"/>
    <lineage>
        <taxon>Eukaryota</taxon>
        <taxon>Metazoa</taxon>
        <taxon>Ecdysozoa</taxon>
        <taxon>Arthropoda</taxon>
        <taxon>Hexapoda</taxon>
        <taxon>Insecta</taxon>
        <taxon>Pterygota</taxon>
        <taxon>Neoptera</taxon>
        <taxon>Endopterygota</taxon>
        <taxon>Lepidoptera</taxon>
        <taxon>Glossata</taxon>
        <taxon>Ditrysia</taxon>
        <taxon>Papilionoidea</taxon>
        <taxon>Pieridae</taxon>
        <taxon>Pierinae</taxon>
        <taxon>Leptosia</taxon>
    </lineage>
</organism>
<dbReference type="GO" id="GO:0008239">
    <property type="term" value="F:dipeptidyl-peptidase activity"/>
    <property type="evidence" value="ECO:0007669"/>
    <property type="project" value="TreeGrafter"/>
</dbReference>
<dbReference type="GO" id="GO:0070008">
    <property type="term" value="F:serine-type exopeptidase activity"/>
    <property type="evidence" value="ECO:0007669"/>
    <property type="project" value="InterPro"/>
</dbReference>
<dbReference type="Proteomes" id="UP001497472">
    <property type="component" value="Unassembled WGS sequence"/>
</dbReference>
<sequence length="496" mass="56292">MLFRLYFLIVLLIPAFLEVNCGKQFRLGRAKGGNLGAPQGVAHEEVPPAKWFKQKLDHSAPTDLRTWKQRYFINDTFYDNKSGPVFLMVGGEGPADPRWMVKGTWIDYARKFRAMCIMLEHRYYGESHPTDDVSTKNLQYLSSYQALADVANFISSMNIEYGFDPSRIKWVAFGGSYPGSLAAWLRVKYPHLVFASVSSSGPLLAKLDFKEYYEVVANAIQEKTTSSNCLKKVRAGHKQVVALMNANPRVLDKEFRTCKPLSTASKNDIKNFYNGIADDFAELVQYNEDNRMSLNTKYKNITINTVCDMLINSNDTALKALAKFNSIMLDKSNQTCMDYSYDSMIREMRNISWTSTEGGRQWIYQTCTEFGFYQTSSGEVDLFGDQFGIDFFVQQCVDIFGKKFNKDFINKGIKWTNSEYGAMEITAPKVVYVHGSVDPWHALGMTKTRANDAPAIFVKGSAHCADMYPGRDSDIAELVRARESVEILLSQWLQLP</sequence>
<evidence type="ECO:0000313" key="8">
    <source>
        <dbReference type="Proteomes" id="UP001497472"/>
    </source>
</evidence>
<name>A0AAV1K160_9NEOP</name>
<evidence type="ECO:0000256" key="3">
    <source>
        <dbReference type="ARBA" id="ARBA00022729"/>
    </source>
</evidence>
<keyword evidence="4" id="KW-0378">Hydrolase</keyword>
<dbReference type="PANTHER" id="PTHR11010:SF117">
    <property type="entry name" value="SERINE PROTEASE 16"/>
    <property type="match status" value="1"/>
</dbReference>
<evidence type="ECO:0000256" key="2">
    <source>
        <dbReference type="ARBA" id="ARBA00022670"/>
    </source>
</evidence>
<evidence type="ECO:0000256" key="1">
    <source>
        <dbReference type="ARBA" id="ARBA00011079"/>
    </source>
</evidence>
<dbReference type="AlphaFoldDB" id="A0AAV1K160"/>
<dbReference type="InterPro" id="IPR029058">
    <property type="entry name" value="AB_hydrolase_fold"/>
</dbReference>
<feature type="signal peptide" evidence="6">
    <location>
        <begin position="1"/>
        <end position="22"/>
    </location>
</feature>
<keyword evidence="2" id="KW-0645">Protease</keyword>
<dbReference type="Pfam" id="PF05577">
    <property type="entry name" value="Peptidase_S28"/>
    <property type="match status" value="1"/>
</dbReference>
<comment type="similarity">
    <text evidence="1">Belongs to the peptidase S28 family.</text>
</comment>
<dbReference type="Gene3D" id="1.20.120.980">
    <property type="entry name" value="Serine carboxypeptidase S28, SKS domain"/>
    <property type="match status" value="1"/>
</dbReference>
<evidence type="ECO:0000256" key="6">
    <source>
        <dbReference type="SAM" id="SignalP"/>
    </source>
</evidence>
<feature type="chain" id="PRO_5043774150" description="Serine protease K12H4.7" evidence="6">
    <location>
        <begin position="23"/>
        <end position="496"/>
    </location>
</feature>
<evidence type="ECO:0000313" key="7">
    <source>
        <dbReference type="EMBL" id="CAK1554854.1"/>
    </source>
</evidence>
<dbReference type="EMBL" id="CAVLEF010000279">
    <property type="protein sequence ID" value="CAK1554854.1"/>
    <property type="molecule type" value="Genomic_DNA"/>
</dbReference>
<keyword evidence="3 6" id="KW-0732">Signal</keyword>
<protein>
    <recommendedName>
        <fullName evidence="9">Serine protease K12H4.7</fullName>
    </recommendedName>
</protein>
<accession>A0AAV1K160</accession>
<dbReference type="FunFam" id="1.20.120.980:FF:000003">
    <property type="entry name" value="Serine protease 16"/>
    <property type="match status" value="1"/>
</dbReference>
<dbReference type="InterPro" id="IPR008758">
    <property type="entry name" value="Peptidase_S28"/>
</dbReference>
<evidence type="ECO:0000256" key="4">
    <source>
        <dbReference type="ARBA" id="ARBA00022801"/>
    </source>
</evidence>
<dbReference type="PANTHER" id="PTHR11010">
    <property type="entry name" value="PROTEASE S28 PRO-X CARBOXYPEPTIDASE-RELATED"/>
    <property type="match status" value="1"/>
</dbReference>
<comment type="caution">
    <text evidence="7">The sequence shown here is derived from an EMBL/GenBank/DDBJ whole genome shotgun (WGS) entry which is preliminary data.</text>
</comment>
<reference evidence="7 8" key="1">
    <citation type="submission" date="2023-11" db="EMBL/GenBank/DDBJ databases">
        <authorList>
            <person name="Okamura Y."/>
        </authorList>
    </citation>
    <scope>NUCLEOTIDE SEQUENCE [LARGE SCALE GENOMIC DNA]</scope>
</reference>
<dbReference type="Gene3D" id="3.40.50.1820">
    <property type="entry name" value="alpha/beta hydrolase"/>
    <property type="match status" value="1"/>
</dbReference>